<dbReference type="AlphaFoldDB" id="A0ABD2PT88"/>
<sequence length="316" mass="35554">MVSNETRSSVKKRPNAATTNGEVASSDMYENQEVDDESSLMSGRRDNFEVDDNRSLSGYQRSRLKQVRITKCKICSCICVFFGLLLIMFILGIHYYSIGIQNYLKLFLHKGSRYGDFSGCSDLSVEAVWSKGFPRRFSEGPIRLIHVNGDQVLDPIVPYGTGITPYQLGSDNVGLCRILFGSHDQRCFGGILALDGQTGDLLWEYKAIGDVHSLVCEFDLNSDGTVDCVGAGVLGVSTTSYSRCQCHRTGASFSKDKRIQDLFRQLPLAPPPHTHTIPWIRDENKRNLHFNKIFRFEDIDTPLLLMQLLRSYDINS</sequence>
<keyword evidence="8" id="KW-1185">Reference proteome</keyword>
<evidence type="ECO:0000256" key="2">
    <source>
        <dbReference type="ARBA" id="ARBA00022692"/>
    </source>
</evidence>
<evidence type="ECO:0000313" key="7">
    <source>
        <dbReference type="EMBL" id="KAL3310695.1"/>
    </source>
</evidence>
<comment type="subcellular location">
    <subcellularLocation>
        <location evidence="1">Membrane</location>
        <topology evidence="1">Single-pass membrane protein</topology>
    </subcellularLocation>
</comment>
<keyword evidence="4 6" id="KW-0472">Membrane</keyword>
<feature type="region of interest" description="Disordered" evidence="5">
    <location>
        <begin position="1"/>
        <end position="45"/>
    </location>
</feature>
<evidence type="ECO:0000256" key="1">
    <source>
        <dbReference type="ARBA" id="ARBA00004167"/>
    </source>
</evidence>
<gene>
    <name evidence="7" type="ORF">Ciccas_010735</name>
</gene>
<reference evidence="7 8" key="1">
    <citation type="submission" date="2024-11" db="EMBL/GenBank/DDBJ databases">
        <title>Adaptive evolution of stress response genes in parasites aligns with host niche diversity.</title>
        <authorList>
            <person name="Hahn C."/>
            <person name="Resl P."/>
        </authorList>
    </citation>
    <scope>NUCLEOTIDE SEQUENCE [LARGE SCALE GENOMIC DNA]</scope>
    <source>
        <strain evidence="7">EGGRZ-B1_66</strain>
        <tissue evidence="7">Body</tissue>
    </source>
</reference>
<evidence type="ECO:0000313" key="8">
    <source>
        <dbReference type="Proteomes" id="UP001626550"/>
    </source>
</evidence>
<evidence type="ECO:0000256" key="3">
    <source>
        <dbReference type="ARBA" id="ARBA00022989"/>
    </source>
</evidence>
<accession>A0ABD2PT88</accession>
<evidence type="ECO:0000256" key="5">
    <source>
        <dbReference type="SAM" id="MobiDB-lite"/>
    </source>
</evidence>
<keyword evidence="3 6" id="KW-1133">Transmembrane helix</keyword>
<evidence type="ECO:0000256" key="4">
    <source>
        <dbReference type="ARBA" id="ARBA00023136"/>
    </source>
</evidence>
<protein>
    <submittedName>
        <fullName evidence="7">Uncharacterized protein</fullName>
    </submittedName>
</protein>
<dbReference type="EMBL" id="JBJKFK010002716">
    <property type="protein sequence ID" value="KAL3310695.1"/>
    <property type="molecule type" value="Genomic_DNA"/>
</dbReference>
<dbReference type="PANTHER" id="PTHR21419">
    <property type="match status" value="1"/>
</dbReference>
<name>A0ABD2PT88_9PLAT</name>
<organism evidence="7 8">
    <name type="scientific">Cichlidogyrus casuarinus</name>
    <dbReference type="NCBI Taxonomy" id="1844966"/>
    <lineage>
        <taxon>Eukaryota</taxon>
        <taxon>Metazoa</taxon>
        <taxon>Spiralia</taxon>
        <taxon>Lophotrochozoa</taxon>
        <taxon>Platyhelminthes</taxon>
        <taxon>Monogenea</taxon>
        <taxon>Monopisthocotylea</taxon>
        <taxon>Dactylogyridea</taxon>
        <taxon>Ancyrocephalidae</taxon>
        <taxon>Cichlidogyrus</taxon>
    </lineage>
</organism>
<dbReference type="Proteomes" id="UP001626550">
    <property type="component" value="Unassembled WGS sequence"/>
</dbReference>
<keyword evidence="2 6" id="KW-0812">Transmembrane</keyword>
<comment type="caution">
    <text evidence="7">The sequence shown here is derived from an EMBL/GenBank/DDBJ whole genome shotgun (WGS) entry which is preliminary data.</text>
</comment>
<dbReference type="InterPro" id="IPR045232">
    <property type="entry name" value="FAM234"/>
</dbReference>
<dbReference type="GO" id="GO:0016020">
    <property type="term" value="C:membrane"/>
    <property type="evidence" value="ECO:0007669"/>
    <property type="project" value="UniProtKB-SubCell"/>
</dbReference>
<proteinExistence type="predicted"/>
<feature type="transmembrane region" description="Helical" evidence="6">
    <location>
        <begin position="74"/>
        <end position="96"/>
    </location>
</feature>
<evidence type="ECO:0000256" key="6">
    <source>
        <dbReference type="SAM" id="Phobius"/>
    </source>
</evidence>
<dbReference type="PANTHER" id="PTHR21419:SF30">
    <property type="entry name" value="IG-LIKE DOMAIN-CONTAINING PROTEIN"/>
    <property type="match status" value="1"/>
</dbReference>